<organism evidence="1 2">
    <name type="scientific">Dunaliella salina</name>
    <name type="common">Green alga</name>
    <name type="synonym">Protococcus salinus</name>
    <dbReference type="NCBI Taxonomy" id="3046"/>
    <lineage>
        <taxon>Eukaryota</taxon>
        <taxon>Viridiplantae</taxon>
        <taxon>Chlorophyta</taxon>
        <taxon>core chlorophytes</taxon>
        <taxon>Chlorophyceae</taxon>
        <taxon>CS clade</taxon>
        <taxon>Chlamydomonadales</taxon>
        <taxon>Dunaliellaceae</taxon>
        <taxon>Dunaliella</taxon>
    </lineage>
</organism>
<comment type="caution">
    <text evidence="1">The sequence shown here is derived from an EMBL/GenBank/DDBJ whole genome shotgun (WGS) entry which is preliminary data.</text>
</comment>
<dbReference type="Proteomes" id="UP000815325">
    <property type="component" value="Unassembled WGS sequence"/>
</dbReference>
<name>A0ABQ7GN47_DUNSA</name>
<evidence type="ECO:0008006" key="3">
    <source>
        <dbReference type="Google" id="ProtNLM"/>
    </source>
</evidence>
<reference evidence="1" key="1">
    <citation type="submission" date="2017-08" db="EMBL/GenBank/DDBJ databases">
        <authorList>
            <person name="Polle J.E."/>
            <person name="Barry K."/>
            <person name="Cushman J."/>
            <person name="Schmutz J."/>
            <person name="Tran D."/>
            <person name="Hathwaick L.T."/>
            <person name="Yim W.C."/>
            <person name="Jenkins J."/>
            <person name="Mckie-Krisberg Z.M."/>
            <person name="Prochnik S."/>
            <person name="Lindquist E."/>
            <person name="Dockter R.B."/>
            <person name="Adam C."/>
            <person name="Molina H."/>
            <person name="Bunkerborg J."/>
            <person name="Jin E."/>
            <person name="Buchheim M."/>
            <person name="Magnuson J."/>
        </authorList>
    </citation>
    <scope>NUCLEOTIDE SEQUENCE</scope>
    <source>
        <strain evidence="1">CCAP 19/18</strain>
    </source>
</reference>
<gene>
    <name evidence="1" type="ORF">DUNSADRAFT_6558</name>
</gene>
<keyword evidence="2" id="KW-1185">Reference proteome</keyword>
<dbReference type="EMBL" id="MU069678">
    <property type="protein sequence ID" value="KAF5836037.1"/>
    <property type="molecule type" value="Genomic_DNA"/>
</dbReference>
<accession>A0ABQ7GN47</accession>
<evidence type="ECO:0000313" key="1">
    <source>
        <dbReference type="EMBL" id="KAF5836037.1"/>
    </source>
</evidence>
<feature type="non-terminal residue" evidence="1">
    <location>
        <position position="71"/>
    </location>
</feature>
<proteinExistence type="predicted"/>
<protein>
    <recommendedName>
        <fullName evidence="3">Encoded protein</fullName>
    </recommendedName>
</protein>
<sequence>MGVATVTNVACDQLRHQLLSHLLAPQRSVVHPSASAVPAPQPSIVGRRHALECSKREHAHATPHDKGRQLC</sequence>
<evidence type="ECO:0000313" key="2">
    <source>
        <dbReference type="Proteomes" id="UP000815325"/>
    </source>
</evidence>